<evidence type="ECO:0000313" key="2">
    <source>
        <dbReference type="EMBL" id="ODQ76043.1"/>
    </source>
</evidence>
<sequence length="229" mass="23725">MGVFRVSGVSDECDKAAQVLKGFADKGKIPQEVIANAKGLAIFTAFRAGMYLAGTGGSGLVIARLHDGTWSPPCTFCVRSGGIGLVFGVDVYDCVCVLNTQAAVDAYTNPELNLGGGFALAAGPVGGTANSKEVKPVWTYTKSRGFYGGLTVDGTVIKERPDANADFYGSRVTTAQILKGEVAAQDGVSKWPAGAKKLTEVLKMIDGKGADAKVLQEISTGPTPGDLKE</sequence>
<dbReference type="CDD" id="cd11524">
    <property type="entry name" value="SYLF"/>
    <property type="match status" value="1"/>
</dbReference>
<dbReference type="Proteomes" id="UP000094385">
    <property type="component" value="Unassembled WGS sequence"/>
</dbReference>
<protein>
    <recommendedName>
        <fullName evidence="1">Ysc84 actin-binding domain-containing protein</fullName>
    </recommendedName>
</protein>
<dbReference type="AlphaFoldDB" id="A0A1E3QEC3"/>
<organism evidence="2 3">
    <name type="scientific">Lipomyces starkeyi NRRL Y-11557</name>
    <dbReference type="NCBI Taxonomy" id="675824"/>
    <lineage>
        <taxon>Eukaryota</taxon>
        <taxon>Fungi</taxon>
        <taxon>Dikarya</taxon>
        <taxon>Ascomycota</taxon>
        <taxon>Saccharomycotina</taxon>
        <taxon>Lipomycetes</taxon>
        <taxon>Lipomycetales</taxon>
        <taxon>Lipomycetaceae</taxon>
        <taxon>Lipomyces</taxon>
    </lineage>
</organism>
<dbReference type="OrthoDB" id="10255128at2759"/>
<accession>A0A1E3QEC3</accession>
<dbReference type="PANTHER" id="PTHR15629">
    <property type="entry name" value="SH3YL1 PROTEIN"/>
    <property type="match status" value="1"/>
</dbReference>
<dbReference type="GO" id="GO:0035091">
    <property type="term" value="F:phosphatidylinositol binding"/>
    <property type="evidence" value="ECO:0007669"/>
    <property type="project" value="TreeGrafter"/>
</dbReference>
<dbReference type="EMBL" id="KV454289">
    <property type="protein sequence ID" value="ODQ76043.1"/>
    <property type="molecule type" value="Genomic_DNA"/>
</dbReference>
<reference evidence="2 3" key="1">
    <citation type="journal article" date="2016" name="Proc. Natl. Acad. Sci. U.S.A.">
        <title>Comparative genomics of biotechnologically important yeasts.</title>
        <authorList>
            <person name="Riley R."/>
            <person name="Haridas S."/>
            <person name="Wolfe K.H."/>
            <person name="Lopes M.R."/>
            <person name="Hittinger C.T."/>
            <person name="Goeker M."/>
            <person name="Salamov A.A."/>
            <person name="Wisecaver J.H."/>
            <person name="Long T.M."/>
            <person name="Calvey C.H."/>
            <person name="Aerts A.L."/>
            <person name="Barry K.W."/>
            <person name="Choi C."/>
            <person name="Clum A."/>
            <person name="Coughlan A.Y."/>
            <person name="Deshpande S."/>
            <person name="Douglass A.P."/>
            <person name="Hanson S.J."/>
            <person name="Klenk H.-P."/>
            <person name="LaButti K.M."/>
            <person name="Lapidus A."/>
            <person name="Lindquist E.A."/>
            <person name="Lipzen A.M."/>
            <person name="Meier-Kolthoff J.P."/>
            <person name="Ohm R.A."/>
            <person name="Otillar R.P."/>
            <person name="Pangilinan J.L."/>
            <person name="Peng Y."/>
            <person name="Rokas A."/>
            <person name="Rosa C.A."/>
            <person name="Scheuner C."/>
            <person name="Sibirny A.A."/>
            <person name="Slot J.C."/>
            <person name="Stielow J.B."/>
            <person name="Sun H."/>
            <person name="Kurtzman C.P."/>
            <person name="Blackwell M."/>
            <person name="Grigoriev I.V."/>
            <person name="Jeffries T.W."/>
        </authorList>
    </citation>
    <scope>NUCLEOTIDE SEQUENCE [LARGE SCALE GENOMIC DNA]</scope>
    <source>
        <strain evidence="2 3">NRRL Y-11557</strain>
    </source>
</reference>
<dbReference type="STRING" id="675824.A0A1E3QEC3"/>
<evidence type="ECO:0000259" key="1">
    <source>
        <dbReference type="Pfam" id="PF04366"/>
    </source>
</evidence>
<feature type="domain" description="Ysc84 actin-binding" evidence="1">
    <location>
        <begin position="80"/>
        <end position="204"/>
    </location>
</feature>
<dbReference type="InterPro" id="IPR051702">
    <property type="entry name" value="SH3_domain_YSC84-like"/>
</dbReference>
<dbReference type="InterPro" id="IPR007461">
    <property type="entry name" value="Ysc84_actin-binding"/>
</dbReference>
<proteinExistence type="predicted"/>
<name>A0A1E3QEC3_LIPST</name>
<keyword evidence="3" id="KW-1185">Reference proteome</keyword>
<dbReference type="Pfam" id="PF04366">
    <property type="entry name" value="Ysc84"/>
    <property type="match status" value="1"/>
</dbReference>
<evidence type="ECO:0000313" key="3">
    <source>
        <dbReference type="Proteomes" id="UP000094385"/>
    </source>
</evidence>
<dbReference type="PANTHER" id="PTHR15629:SF8">
    <property type="entry name" value="DUF500 DOMAIN PROTEIN (AFU_ORTHOLOGUE AFUA_5G07310)"/>
    <property type="match status" value="1"/>
</dbReference>
<gene>
    <name evidence="2" type="ORF">LIPSTDRAFT_89131</name>
</gene>